<keyword evidence="6" id="KW-0472">Membrane</keyword>
<keyword evidence="5 8" id="KW-0732">Signal</keyword>
<dbReference type="SMART" id="SM00134">
    <property type="entry name" value="LU"/>
    <property type="match status" value="2"/>
</dbReference>
<evidence type="ECO:0000259" key="9">
    <source>
        <dbReference type="SMART" id="SM00134"/>
    </source>
</evidence>
<feature type="signal peptide" evidence="8">
    <location>
        <begin position="1"/>
        <end position="17"/>
    </location>
</feature>
<evidence type="ECO:0000256" key="3">
    <source>
        <dbReference type="ARBA" id="ARBA00022475"/>
    </source>
</evidence>
<evidence type="ECO:0000256" key="5">
    <source>
        <dbReference type="ARBA" id="ARBA00022729"/>
    </source>
</evidence>
<accession>A0A671PJ87</accession>
<reference evidence="10" key="2">
    <citation type="submission" date="2025-09" db="UniProtKB">
        <authorList>
            <consortium name="Ensembl"/>
        </authorList>
    </citation>
    <scope>IDENTIFICATION</scope>
</reference>
<dbReference type="RefSeq" id="XP_016325689.1">
    <property type="nucleotide sequence ID" value="XM_016470203.1"/>
</dbReference>
<dbReference type="Gene3D" id="2.10.60.10">
    <property type="entry name" value="CD59"/>
    <property type="match status" value="2"/>
</dbReference>
<dbReference type="GeneID" id="107675769"/>
<dbReference type="PANTHER" id="PTHR20914:SF24">
    <property type="entry name" value="LYMPHOCYTE ANTIGEN 6 FAMILY MEMBER M2-RELATED"/>
    <property type="match status" value="1"/>
</dbReference>
<comment type="subcellular location">
    <subcellularLocation>
        <location evidence="1">Cell membrane</location>
    </subcellularLocation>
    <subcellularLocation>
        <location evidence="2">Secreted</location>
    </subcellularLocation>
</comment>
<dbReference type="InterPro" id="IPR045860">
    <property type="entry name" value="Snake_toxin-like_sf"/>
</dbReference>
<dbReference type="Pfam" id="PF00021">
    <property type="entry name" value="UPAR_LY6"/>
    <property type="match status" value="1"/>
</dbReference>
<dbReference type="InterPro" id="IPR050918">
    <property type="entry name" value="CNF-like_PLA2_Inhibitor"/>
</dbReference>
<keyword evidence="4" id="KW-0964">Secreted</keyword>
<dbReference type="AlphaFoldDB" id="A0A671PJ87"/>
<protein>
    <submittedName>
        <fullName evidence="10">Prostate stem cell antigen-like</fullName>
    </submittedName>
</protein>
<evidence type="ECO:0000313" key="11">
    <source>
        <dbReference type="Proteomes" id="UP000472260"/>
    </source>
</evidence>
<keyword evidence="3" id="KW-1003">Cell membrane</keyword>
<dbReference type="PANTHER" id="PTHR20914">
    <property type="entry name" value="LY6/PLAUR DOMAIN-CONTAINING PROTEIN 8"/>
    <property type="match status" value="1"/>
</dbReference>
<feature type="domain" description="UPAR/Ly6" evidence="9">
    <location>
        <begin position="110"/>
        <end position="184"/>
    </location>
</feature>
<dbReference type="Ensembl" id="ENSSANT00000059847.1">
    <property type="protein sequence ID" value="ENSSANP00000056241.1"/>
    <property type="gene ID" value="ENSSANG00000028178.1"/>
</dbReference>
<evidence type="ECO:0000256" key="7">
    <source>
        <dbReference type="ARBA" id="ARBA00023180"/>
    </source>
</evidence>
<evidence type="ECO:0000256" key="1">
    <source>
        <dbReference type="ARBA" id="ARBA00004236"/>
    </source>
</evidence>
<gene>
    <name evidence="10" type="primary">LOC107675769</name>
</gene>
<dbReference type="Pfam" id="PF00087">
    <property type="entry name" value="Toxin_TOLIP"/>
    <property type="match status" value="1"/>
</dbReference>
<dbReference type="Proteomes" id="UP000472260">
    <property type="component" value="Unassembled WGS sequence"/>
</dbReference>
<keyword evidence="7" id="KW-0325">Glycoprotein</keyword>
<dbReference type="OrthoDB" id="5945173at2759"/>
<evidence type="ECO:0000256" key="4">
    <source>
        <dbReference type="ARBA" id="ARBA00022525"/>
    </source>
</evidence>
<dbReference type="KEGG" id="sanh:107675769"/>
<sequence>MDLQISVFLLFVLFTAGHSFSCYECMGLTGSCADQKVKTCPSGTSKCMSLTTAVQAGGISAKVKGKDCAADCASGSMNIGIGKTSLACCNTDQCNVQDAPDPSSVPNGKTCYYCDGQNCLNTVSCSGSEDSCFKATGSSGGQSVVVKGCLSKSICDAATSVGDVQGVSCCSGNLCNSAQSVTQSFLFLCCSLLSFILLH</sequence>
<dbReference type="GO" id="GO:0005576">
    <property type="term" value="C:extracellular region"/>
    <property type="evidence" value="ECO:0007669"/>
    <property type="project" value="UniProtKB-SubCell"/>
</dbReference>
<dbReference type="GO" id="GO:0005886">
    <property type="term" value="C:plasma membrane"/>
    <property type="evidence" value="ECO:0007669"/>
    <property type="project" value="UniProtKB-SubCell"/>
</dbReference>
<organism evidence="10 11">
    <name type="scientific">Sinocyclocheilus anshuiensis</name>
    <dbReference type="NCBI Taxonomy" id="1608454"/>
    <lineage>
        <taxon>Eukaryota</taxon>
        <taxon>Metazoa</taxon>
        <taxon>Chordata</taxon>
        <taxon>Craniata</taxon>
        <taxon>Vertebrata</taxon>
        <taxon>Euteleostomi</taxon>
        <taxon>Actinopterygii</taxon>
        <taxon>Neopterygii</taxon>
        <taxon>Teleostei</taxon>
        <taxon>Ostariophysi</taxon>
        <taxon>Cypriniformes</taxon>
        <taxon>Cyprinidae</taxon>
        <taxon>Cyprininae</taxon>
        <taxon>Sinocyclocheilus</taxon>
    </lineage>
</organism>
<feature type="chain" id="PRO_5025409639" evidence="8">
    <location>
        <begin position="18"/>
        <end position="199"/>
    </location>
</feature>
<evidence type="ECO:0000256" key="6">
    <source>
        <dbReference type="ARBA" id="ARBA00023136"/>
    </source>
</evidence>
<feature type="domain" description="UPAR/Ly6" evidence="9">
    <location>
        <begin position="20"/>
        <end position="108"/>
    </location>
</feature>
<evidence type="ECO:0000256" key="2">
    <source>
        <dbReference type="ARBA" id="ARBA00004613"/>
    </source>
</evidence>
<keyword evidence="11" id="KW-1185">Reference proteome</keyword>
<dbReference type="InterPro" id="IPR035076">
    <property type="entry name" value="Toxin/TOLIP"/>
</dbReference>
<evidence type="ECO:0000256" key="8">
    <source>
        <dbReference type="SAM" id="SignalP"/>
    </source>
</evidence>
<dbReference type="SUPFAM" id="SSF57302">
    <property type="entry name" value="Snake toxin-like"/>
    <property type="match status" value="2"/>
</dbReference>
<evidence type="ECO:0000313" key="10">
    <source>
        <dbReference type="Ensembl" id="ENSSANP00000056241.1"/>
    </source>
</evidence>
<name>A0A671PJ87_9TELE</name>
<proteinExistence type="predicted"/>
<reference evidence="10" key="1">
    <citation type="submission" date="2025-08" db="UniProtKB">
        <authorList>
            <consortium name="Ensembl"/>
        </authorList>
    </citation>
    <scope>IDENTIFICATION</scope>
</reference>
<dbReference type="InterPro" id="IPR016054">
    <property type="entry name" value="LY6_UPA_recep-like"/>
</dbReference>